<keyword evidence="3" id="KW-1185">Reference proteome</keyword>
<dbReference type="Pfam" id="PF26252">
    <property type="entry name" value="RdRP_helical"/>
    <property type="match status" value="1"/>
</dbReference>
<proteinExistence type="predicted"/>
<dbReference type="Proteomes" id="UP001311915">
    <property type="component" value="Unassembled WGS sequence"/>
</dbReference>
<dbReference type="InterPro" id="IPR058751">
    <property type="entry name" value="RDRP_helical"/>
</dbReference>
<dbReference type="AlphaFoldDB" id="A0AAV9KYF2"/>
<feature type="domain" description="RDRP helical" evidence="1">
    <location>
        <begin position="37"/>
        <end position="102"/>
    </location>
</feature>
<comment type="caution">
    <text evidence="2">The sequence shown here is derived from an EMBL/GenBank/DDBJ whole genome shotgun (WGS) entry which is preliminary data.</text>
</comment>
<evidence type="ECO:0000313" key="2">
    <source>
        <dbReference type="EMBL" id="KAK4718203.1"/>
    </source>
</evidence>
<dbReference type="EMBL" id="JAWPEI010000008">
    <property type="protein sequence ID" value="KAK4718203.1"/>
    <property type="molecule type" value="Genomic_DNA"/>
</dbReference>
<reference evidence="2 3" key="1">
    <citation type="submission" date="2023-10" db="EMBL/GenBank/DDBJ databases">
        <title>Genome-Wide Identification Analysis in wild type Solanum Pinnatisectum Reveals Some Genes Defensing Phytophthora Infestans.</title>
        <authorList>
            <person name="Sun C."/>
        </authorList>
    </citation>
    <scope>NUCLEOTIDE SEQUENCE [LARGE SCALE GENOMIC DNA]</scope>
    <source>
        <strain evidence="2">LQN</strain>
        <tissue evidence="2">Leaf</tissue>
    </source>
</reference>
<protein>
    <recommendedName>
        <fullName evidence="1">RDRP helical domain-containing protein</fullName>
    </recommendedName>
</protein>
<name>A0AAV9KYF2_9SOLN</name>
<accession>A0AAV9KYF2</accession>
<evidence type="ECO:0000313" key="3">
    <source>
        <dbReference type="Proteomes" id="UP001311915"/>
    </source>
</evidence>
<sequence length="175" mass="20110">MGFLACVSPHKVARQLSFREEPESNCRRTSPNVSQQLMILNELEFRKLFLVLSYIGCKKLEDIISPQIADDIVRKKNLSTTDFESEIWNAFGKAYYAESDRSKGPYLNTARTHLQRALGDDNVLIAKFVEDTSCANIIVEEGILVGLRRYLFFFVYKDDKEKKKSAAMMKTKQLL</sequence>
<organism evidence="2 3">
    <name type="scientific">Solanum pinnatisectum</name>
    <name type="common">tansyleaf nightshade</name>
    <dbReference type="NCBI Taxonomy" id="50273"/>
    <lineage>
        <taxon>Eukaryota</taxon>
        <taxon>Viridiplantae</taxon>
        <taxon>Streptophyta</taxon>
        <taxon>Embryophyta</taxon>
        <taxon>Tracheophyta</taxon>
        <taxon>Spermatophyta</taxon>
        <taxon>Magnoliopsida</taxon>
        <taxon>eudicotyledons</taxon>
        <taxon>Gunneridae</taxon>
        <taxon>Pentapetalae</taxon>
        <taxon>asterids</taxon>
        <taxon>lamiids</taxon>
        <taxon>Solanales</taxon>
        <taxon>Solanaceae</taxon>
        <taxon>Solanoideae</taxon>
        <taxon>Solaneae</taxon>
        <taxon>Solanum</taxon>
    </lineage>
</organism>
<gene>
    <name evidence="2" type="ORF">R3W88_016541</name>
</gene>
<evidence type="ECO:0000259" key="1">
    <source>
        <dbReference type="Pfam" id="PF26252"/>
    </source>
</evidence>